<dbReference type="SUPFAM" id="SSF55083">
    <property type="entry name" value="6-hydroxymethyl-7,8-dihydropterin pyrophosphokinase, HPPK"/>
    <property type="match status" value="1"/>
</dbReference>
<dbReference type="NCBIfam" id="TIGR01498">
    <property type="entry name" value="folK"/>
    <property type="match status" value="1"/>
</dbReference>
<evidence type="ECO:0000256" key="8">
    <source>
        <dbReference type="ARBA" id="ARBA00022840"/>
    </source>
</evidence>
<comment type="function">
    <text evidence="10">Catalyzes the transfer of pyrophosphate from adenosine triphosphate (ATP) to 6-hydroxymethyl-7,8-dihydropterin, an enzymatic step in folate biosynthesis pathway.</text>
</comment>
<comment type="pathway">
    <text evidence="1">Cofactor biosynthesis; tetrahydrofolate biosynthesis; 2-amino-4-hydroxy-6-hydroxymethyl-7,8-dihydropteridine diphosphate from 7,8-dihydroneopterin triphosphate: step 4/4.</text>
</comment>
<dbReference type="Proteomes" id="UP001160625">
    <property type="component" value="Unassembled WGS sequence"/>
</dbReference>
<accession>A0ABT6MXM0</accession>
<dbReference type="RefSeq" id="WP_281042878.1">
    <property type="nucleotide sequence ID" value="NZ_JARYGZ010000001.1"/>
</dbReference>
<comment type="similarity">
    <text evidence="2">Belongs to the HPPK family.</text>
</comment>
<evidence type="ECO:0000256" key="6">
    <source>
        <dbReference type="ARBA" id="ARBA00022741"/>
    </source>
</evidence>
<proteinExistence type="inferred from homology"/>
<evidence type="ECO:0000256" key="9">
    <source>
        <dbReference type="ARBA" id="ARBA00022909"/>
    </source>
</evidence>
<dbReference type="EC" id="2.7.6.3" evidence="3"/>
<evidence type="ECO:0000256" key="10">
    <source>
        <dbReference type="ARBA" id="ARBA00029409"/>
    </source>
</evidence>
<dbReference type="InterPro" id="IPR000550">
    <property type="entry name" value="Hppk"/>
</dbReference>
<keyword evidence="5 14" id="KW-0808">Transferase</keyword>
<evidence type="ECO:0000259" key="13">
    <source>
        <dbReference type="PROSITE" id="PS00794"/>
    </source>
</evidence>
<evidence type="ECO:0000256" key="5">
    <source>
        <dbReference type="ARBA" id="ARBA00022679"/>
    </source>
</evidence>
<evidence type="ECO:0000256" key="11">
    <source>
        <dbReference type="ARBA" id="ARBA00029766"/>
    </source>
</evidence>
<dbReference type="PANTHER" id="PTHR43071:SF1">
    <property type="entry name" value="2-AMINO-4-HYDROXY-6-HYDROXYMETHYLDIHYDROPTERIDINE PYROPHOSPHOKINASE"/>
    <property type="match status" value="1"/>
</dbReference>
<keyword evidence="7" id="KW-0418">Kinase</keyword>
<keyword evidence="6" id="KW-0547">Nucleotide-binding</keyword>
<name>A0ABT6MXM0_9SPHN</name>
<dbReference type="Pfam" id="PF01288">
    <property type="entry name" value="HPPK"/>
    <property type="match status" value="1"/>
</dbReference>
<protein>
    <recommendedName>
        <fullName evidence="4">2-amino-4-hydroxy-6-hydroxymethyldihydropteridine pyrophosphokinase</fullName>
        <ecNumber evidence="3">2.7.6.3</ecNumber>
    </recommendedName>
    <alternativeName>
        <fullName evidence="11">6-hydroxymethyl-7,8-dihydropterin pyrophosphokinase</fullName>
    </alternativeName>
    <alternativeName>
        <fullName evidence="12">7,8-dihydro-6-hydroxymethylpterin-pyrophosphokinase</fullName>
    </alternativeName>
</protein>
<feature type="domain" description="7,8-dihydro-6-hydroxymethylpterin-pyrophosphokinase" evidence="13">
    <location>
        <begin position="93"/>
        <end position="104"/>
    </location>
</feature>
<sequence>MGSASYVIGLGSNRRHGRHGPPERVVRAAIAAVVAEGLAVRRISRTIRTSAMGPSDRDFANAAALVESDLLPPALLALLQRIERDFGRRRYRRWGARVLDLDILAWSGGEWRARSLVIPHAGLAVRDFALRPAAAIAPDWRHPHLGRTLRQLEARLTRRRPVDRRPRTP</sequence>
<keyword evidence="8" id="KW-0067">ATP-binding</keyword>
<evidence type="ECO:0000256" key="1">
    <source>
        <dbReference type="ARBA" id="ARBA00005051"/>
    </source>
</evidence>
<evidence type="ECO:0000256" key="7">
    <source>
        <dbReference type="ARBA" id="ARBA00022777"/>
    </source>
</evidence>
<evidence type="ECO:0000256" key="4">
    <source>
        <dbReference type="ARBA" id="ARBA00016218"/>
    </source>
</evidence>
<evidence type="ECO:0000256" key="12">
    <source>
        <dbReference type="ARBA" id="ARBA00033413"/>
    </source>
</evidence>
<dbReference type="GO" id="GO:0003848">
    <property type="term" value="F:2-amino-4-hydroxy-6-hydroxymethyldihydropteridine diphosphokinase activity"/>
    <property type="evidence" value="ECO:0007669"/>
    <property type="project" value="UniProtKB-EC"/>
</dbReference>
<keyword evidence="15" id="KW-1185">Reference proteome</keyword>
<reference evidence="14" key="1">
    <citation type="submission" date="2023-04" db="EMBL/GenBank/DDBJ databases">
        <title>Sphingomonas sp. MAHUQ-71 isolated from rice field.</title>
        <authorList>
            <person name="Huq M.A."/>
        </authorList>
    </citation>
    <scope>NUCLEOTIDE SEQUENCE</scope>
    <source>
        <strain evidence="14">MAHUQ-71</strain>
    </source>
</reference>
<evidence type="ECO:0000256" key="2">
    <source>
        <dbReference type="ARBA" id="ARBA00005810"/>
    </source>
</evidence>
<comment type="caution">
    <text evidence="14">The sequence shown here is derived from an EMBL/GenBank/DDBJ whole genome shotgun (WGS) entry which is preliminary data.</text>
</comment>
<evidence type="ECO:0000313" key="14">
    <source>
        <dbReference type="EMBL" id="MDH7637526.1"/>
    </source>
</evidence>
<dbReference type="InterPro" id="IPR035907">
    <property type="entry name" value="Hppk_sf"/>
</dbReference>
<keyword evidence="9" id="KW-0289">Folate biosynthesis</keyword>
<dbReference type="Gene3D" id="3.30.70.560">
    <property type="entry name" value="7,8-Dihydro-6-hydroxymethylpterin-pyrophosphokinase HPPK"/>
    <property type="match status" value="1"/>
</dbReference>
<dbReference type="EMBL" id="JARYGZ010000001">
    <property type="protein sequence ID" value="MDH7637526.1"/>
    <property type="molecule type" value="Genomic_DNA"/>
</dbReference>
<gene>
    <name evidence="14" type="primary">folK</name>
    <name evidence="14" type="ORF">QGN17_02170</name>
</gene>
<evidence type="ECO:0000313" key="15">
    <source>
        <dbReference type="Proteomes" id="UP001160625"/>
    </source>
</evidence>
<dbReference type="PROSITE" id="PS00794">
    <property type="entry name" value="HPPK"/>
    <property type="match status" value="1"/>
</dbReference>
<dbReference type="PANTHER" id="PTHR43071">
    <property type="entry name" value="2-AMINO-4-HYDROXY-6-HYDROXYMETHYLDIHYDROPTERIDINE PYROPHOSPHOKINASE"/>
    <property type="match status" value="1"/>
</dbReference>
<organism evidence="14 15">
    <name type="scientific">Sphingomonas oryzagri</name>
    <dbReference type="NCBI Taxonomy" id="3042314"/>
    <lineage>
        <taxon>Bacteria</taxon>
        <taxon>Pseudomonadati</taxon>
        <taxon>Pseudomonadota</taxon>
        <taxon>Alphaproteobacteria</taxon>
        <taxon>Sphingomonadales</taxon>
        <taxon>Sphingomonadaceae</taxon>
        <taxon>Sphingomonas</taxon>
    </lineage>
</organism>
<evidence type="ECO:0000256" key="3">
    <source>
        <dbReference type="ARBA" id="ARBA00013253"/>
    </source>
</evidence>